<feature type="signal peptide" evidence="1">
    <location>
        <begin position="1"/>
        <end position="25"/>
    </location>
</feature>
<dbReference type="Proteomes" id="UP001152320">
    <property type="component" value="Chromosome 18"/>
</dbReference>
<evidence type="ECO:0000313" key="2">
    <source>
        <dbReference type="EMBL" id="KAJ8025247.1"/>
    </source>
</evidence>
<proteinExistence type="predicted"/>
<reference evidence="2" key="1">
    <citation type="submission" date="2021-10" db="EMBL/GenBank/DDBJ databases">
        <title>Tropical sea cucumber genome reveals ecological adaptation and Cuvierian tubules defense mechanism.</title>
        <authorList>
            <person name="Chen T."/>
        </authorList>
    </citation>
    <scope>NUCLEOTIDE SEQUENCE</scope>
    <source>
        <strain evidence="2">Nanhai2018</strain>
        <tissue evidence="2">Muscle</tissue>
    </source>
</reference>
<name>A0A9Q1BHR0_HOLLE</name>
<keyword evidence="3" id="KW-1185">Reference proteome</keyword>
<dbReference type="AlphaFoldDB" id="A0A9Q1BHR0"/>
<gene>
    <name evidence="2" type="ORF">HOLleu_35402</name>
</gene>
<dbReference type="EMBL" id="JAIZAY010000018">
    <property type="protein sequence ID" value="KAJ8025247.1"/>
    <property type="molecule type" value="Genomic_DNA"/>
</dbReference>
<accession>A0A9Q1BHR0</accession>
<feature type="chain" id="PRO_5040436642" evidence="1">
    <location>
        <begin position="26"/>
        <end position="110"/>
    </location>
</feature>
<sequence length="110" mass="12943">MKLLSHFCLLVITILLMQSFRWCNGNPGGRLLWRPGRKRSDPFYQKLSRTRDPFLPSRVDEYVPRVDTSSSEPTSPWKASLDYMRKNNFSNLMKRLAHYSEKDSPVLTTY</sequence>
<comment type="caution">
    <text evidence="2">The sequence shown here is derived from an EMBL/GenBank/DDBJ whole genome shotgun (WGS) entry which is preliminary data.</text>
</comment>
<protein>
    <submittedName>
        <fullName evidence="2">Uncharacterized protein</fullName>
    </submittedName>
</protein>
<keyword evidence="1" id="KW-0732">Signal</keyword>
<organism evidence="2 3">
    <name type="scientific">Holothuria leucospilota</name>
    <name type="common">Black long sea cucumber</name>
    <name type="synonym">Mertensiothuria leucospilota</name>
    <dbReference type="NCBI Taxonomy" id="206669"/>
    <lineage>
        <taxon>Eukaryota</taxon>
        <taxon>Metazoa</taxon>
        <taxon>Echinodermata</taxon>
        <taxon>Eleutherozoa</taxon>
        <taxon>Echinozoa</taxon>
        <taxon>Holothuroidea</taxon>
        <taxon>Aspidochirotacea</taxon>
        <taxon>Aspidochirotida</taxon>
        <taxon>Holothuriidae</taxon>
        <taxon>Holothuria</taxon>
    </lineage>
</organism>
<evidence type="ECO:0000256" key="1">
    <source>
        <dbReference type="SAM" id="SignalP"/>
    </source>
</evidence>
<evidence type="ECO:0000313" key="3">
    <source>
        <dbReference type="Proteomes" id="UP001152320"/>
    </source>
</evidence>